<accession>A0A1Y2EY29</accession>
<feature type="transmembrane region" description="Helical" evidence="5">
    <location>
        <begin position="375"/>
        <end position="401"/>
    </location>
</feature>
<comment type="caution">
    <text evidence="7">The sequence shown here is derived from an EMBL/GenBank/DDBJ whole genome shotgun (WGS) entry which is preliminary data.</text>
</comment>
<reference evidence="7 8" key="1">
    <citation type="submission" date="2016-07" db="EMBL/GenBank/DDBJ databases">
        <title>Pervasive Adenine N6-methylation of Active Genes in Fungi.</title>
        <authorList>
            <consortium name="DOE Joint Genome Institute"/>
            <person name="Mondo S.J."/>
            <person name="Dannebaum R.O."/>
            <person name="Kuo R.C."/>
            <person name="Labutti K."/>
            <person name="Haridas S."/>
            <person name="Kuo A."/>
            <person name="Salamov A."/>
            <person name="Ahrendt S.R."/>
            <person name="Lipzen A."/>
            <person name="Sullivan W."/>
            <person name="Andreopoulos W.B."/>
            <person name="Clum A."/>
            <person name="Lindquist E."/>
            <person name="Daum C."/>
            <person name="Ramamoorthy G.K."/>
            <person name="Gryganskyi A."/>
            <person name="Culley D."/>
            <person name="Magnuson J.K."/>
            <person name="James T.Y."/>
            <person name="O'Malley M.A."/>
            <person name="Stajich J.E."/>
            <person name="Spatafora J.W."/>
            <person name="Visel A."/>
            <person name="Grigoriev I.V."/>
        </authorList>
    </citation>
    <scope>NUCLEOTIDE SEQUENCE [LARGE SCALE GENOMIC DNA]</scope>
    <source>
        <strain evidence="7 8">62-1032</strain>
    </source>
</reference>
<evidence type="ECO:0000256" key="3">
    <source>
        <dbReference type="ARBA" id="ARBA00022989"/>
    </source>
</evidence>
<feature type="transmembrane region" description="Helical" evidence="5">
    <location>
        <begin position="68"/>
        <end position="88"/>
    </location>
</feature>
<gene>
    <name evidence="7" type="ORF">BCR35DRAFT_332996</name>
</gene>
<dbReference type="PANTHER" id="PTHR23502">
    <property type="entry name" value="MAJOR FACILITATOR SUPERFAMILY"/>
    <property type="match status" value="1"/>
</dbReference>
<feature type="transmembrane region" description="Helical" evidence="5">
    <location>
        <begin position="246"/>
        <end position="265"/>
    </location>
</feature>
<evidence type="ECO:0000313" key="8">
    <source>
        <dbReference type="Proteomes" id="UP000193467"/>
    </source>
</evidence>
<feature type="transmembrane region" description="Helical" evidence="5">
    <location>
        <begin position="333"/>
        <end position="355"/>
    </location>
</feature>
<dbReference type="EMBL" id="MCGR01000036">
    <property type="protein sequence ID" value="ORY76006.1"/>
    <property type="molecule type" value="Genomic_DNA"/>
</dbReference>
<dbReference type="STRING" id="106004.A0A1Y2EY29"/>
<feature type="transmembrane region" description="Helical" evidence="5">
    <location>
        <begin position="486"/>
        <end position="504"/>
    </location>
</feature>
<dbReference type="OrthoDB" id="5215911at2759"/>
<dbReference type="InterPro" id="IPR036259">
    <property type="entry name" value="MFS_trans_sf"/>
</dbReference>
<comment type="subcellular location">
    <subcellularLocation>
        <location evidence="1">Membrane</location>
        <topology evidence="1">Multi-pass membrane protein</topology>
    </subcellularLocation>
</comment>
<dbReference type="Pfam" id="PF07690">
    <property type="entry name" value="MFS_1"/>
    <property type="match status" value="2"/>
</dbReference>
<keyword evidence="3 5" id="KW-1133">Transmembrane helix</keyword>
<evidence type="ECO:0000259" key="6">
    <source>
        <dbReference type="PROSITE" id="PS50850"/>
    </source>
</evidence>
<keyword evidence="4 5" id="KW-0472">Membrane</keyword>
<feature type="transmembrane region" description="Helical" evidence="5">
    <location>
        <begin position="134"/>
        <end position="152"/>
    </location>
</feature>
<dbReference type="InterPro" id="IPR020846">
    <property type="entry name" value="MFS_dom"/>
</dbReference>
<protein>
    <submittedName>
        <fullName evidence="7">Major facilitator superfamily domain-containing protein</fullName>
    </submittedName>
</protein>
<dbReference type="Proteomes" id="UP000193467">
    <property type="component" value="Unassembled WGS sequence"/>
</dbReference>
<sequence length="553" mass="59176">MGLFILEDPSVDRLSPPGTSLLEDIAASPTSTAPILKHAPGRPDLILNPCPSEDPLDPLNWSWARKEACFATLCFGTALAGVIGPLVAPGFVALVTELDEPLQRVVQINGALVLAIGPGSLFFGPLFSKWGSRPVFMIASLLMFISSIWAAATSSYPSLVAARTVQGMAMGAYFSNVPGAINHLFFLHSRAFRLSLWNLSLIGKSDSFIDSESSGLAWVWLVSQGGINIGPVISAQVIQSKGWQAAFWWFALAAGLSFLATIAFCPETTYDRSYYYSAIESRMQGDTESKGTKDTAIAEVRPIEEGQKGWRVYLPFTGSKSDVALWRLIVRPFLFIVSPACIFAAILFSVTFNLLPILATVYAQIFTAAPYNFSTAAVGLIGGIPPLIGTLIGTFTTGPISDWLIKYLSIKNGGVFEPEFRLAPFVLFAAFGGAGTFGWAASVAAQDPWIVQAVMIALLHIGISAGTIACIGYVSEVAGESASDAVALVTFIKSVIGFGIIFFVNDWLATQGLVKFLNSLGALIVVTCALAAPMWVWGKRTRSFSLKHGLTGR</sequence>
<evidence type="ECO:0000256" key="5">
    <source>
        <dbReference type="SAM" id="Phobius"/>
    </source>
</evidence>
<feature type="transmembrane region" description="Helical" evidence="5">
    <location>
        <begin position="449"/>
        <end position="474"/>
    </location>
</feature>
<evidence type="ECO:0000256" key="4">
    <source>
        <dbReference type="ARBA" id="ARBA00023136"/>
    </source>
</evidence>
<evidence type="ECO:0000313" key="7">
    <source>
        <dbReference type="EMBL" id="ORY76006.1"/>
    </source>
</evidence>
<dbReference type="GO" id="GO:0005886">
    <property type="term" value="C:plasma membrane"/>
    <property type="evidence" value="ECO:0007669"/>
    <property type="project" value="TreeGrafter"/>
</dbReference>
<dbReference type="InParanoid" id="A0A1Y2EY29"/>
<name>A0A1Y2EY29_9BASI</name>
<dbReference type="SUPFAM" id="SSF103473">
    <property type="entry name" value="MFS general substrate transporter"/>
    <property type="match status" value="1"/>
</dbReference>
<organism evidence="7 8">
    <name type="scientific">Leucosporidium creatinivorum</name>
    <dbReference type="NCBI Taxonomy" id="106004"/>
    <lineage>
        <taxon>Eukaryota</taxon>
        <taxon>Fungi</taxon>
        <taxon>Dikarya</taxon>
        <taxon>Basidiomycota</taxon>
        <taxon>Pucciniomycotina</taxon>
        <taxon>Microbotryomycetes</taxon>
        <taxon>Leucosporidiales</taxon>
        <taxon>Leucosporidium</taxon>
    </lineage>
</organism>
<keyword evidence="8" id="KW-1185">Reference proteome</keyword>
<feature type="transmembrane region" description="Helical" evidence="5">
    <location>
        <begin position="422"/>
        <end position="443"/>
    </location>
</feature>
<dbReference type="InterPro" id="IPR011701">
    <property type="entry name" value="MFS"/>
</dbReference>
<dbReference type="AlphaFoldDB" id="A0A1Y2EY29"/>
<feature type="transmembrane region" description="Helical" evidence="5">
    <location>
        <begin position="516"/>
        <end position="537"/>
    </location>
</feature>
<feature type="domain" description="Major facilitator superfamily (MFS) profile" evidence="6">
    <location>
        <begin position="69"/>
        <end position="553"/>
    </location>
</feature>
<dbReference type="PANTHER" id="PTHR23502:SF20">
    <property type="entry name" value="TRANSPORTER, PUTATIVE (AFU_ORTHOLOGUE AFUA_6G13880)-RELATED"/>
    <property type="match status" value="1"/>
</dbReference>
<dbReference type="Gene3D" id="1.20.1250.20">
    <property type="entry name" value="MFS general substrate transporter like domains"/>
    <property type="match status" value="1"/>
</dbReference>
<dbReference type="GO" id="GO:0022857">
    <property type="term" value="F:transmembrane transporter activity"/>
    <property type="evidence" value="ECO:0007669"/>
    <property type="project" value="InterPro"/>
</dbReference>
<evidence type="ECO:0000256" key="2">
    <source>
        <dbReference type="ARBA" id="ARBA00022692"/>
    </source>
</evidence>
<proteinExistence type="predicted"/>
<dbReference type="PROSITE" id="PS50850">
    <property type="entry name" value="MFS"/>
    <property type="match status" value="1"/>
</dbReference>
<feature type="transmembrane region" description="Helical" evidence="5">
    <location>
        <begin position="108"/>
        <end position="127"/>
    </location>
</feature>
<keyword evidence="2 5" id="KW-0812">Transmembrane</keyword>
<evidence type="ECO:0000256" key="1">
    <source>
        <dbReference type="ARBA" id="ARBA00004141"/>
    </source>
</evidence>